<reference evidence="15 16" key="1">
    <citation type="submission" date="2023-01" db="EMBL/GenBank/DDBJ databases">
        <title>Novel diversity within Roseofilum (Cyanobacteria; Desertifilaceae) from marine benthic mats with descriptions of four novel species.</title>
        <authorList>
            <person name="Wang Y."/>
            <person name="Berthold D.E."/>
            <person name="Hu J."/>
            <person name="Lefler F.W."/>
            <person name="Laughinghouse H.D. IV."/>
        </authorList>
    </citation>
    <scope>NUCLEOTIDE SEQUENCE [LARGE SCALE GENOMIC DNA]</scope>
    <source>
        <strain evidence="15 16">BLCC-M114</strain>
    </source>
</reference>
<keyword evidence="8" id="KW-0521">NADP</keyword>
<comment type="cofactor">
    <cofactor evidence="1">
        <name>FAD</name>
        <dbReference type="ChEBI" id="CHEBI:57692"/>
    </cofactor>
</comment>
<evidence type="ECO:0000256" key="4">
    <source>
        <dbReference type="ARBA" id="ARBA00013076"/>
    </source>
</evidence>
<evidence type="ECO:0000256" key="8">
    <source>
        <dbReference type="ARBA" id="ARBA00022857"/>
    </source>
</evidence>
<dbReference type="InterPro" id="IPR025700">
    <property type="entry name" value="Lys/Orn_oxygenase"/>
</dbReference>
<evidence type="ECO:0000256" key="7">
    <source>
        <dbReference type="ARBA" id="ARBA00022827"/>
    </source>
</evidence>
<comment type="catalytic activity">
    <reaction evidence="14">
        <text>L-lysine + NADPH + O2 = N(6)-hydroxy-L-lysine + NADP(+) + H2O</text>
        <dbReference type="Rhea" id="RHEA:23228"/>
        <dbReference type="ChEBI" id="CHEBI:15377"/>
        <dbReference type="ChEBI" id="CHEBI:15379"/>
        <dbReference type="ChEBI" id="CHEBI:32551"/>
        <dbReference type="ChEBI" id="CHEBI:57783"/>
        <dbReference type="ChEBI" id="CHEBI:57820"/>
        <dbReference type="ChEBI" id="CHEBI:58349"/>
        <dbReference type="EC" id="1.14.13.59"/>
    </reaction>
</comment>
<evidence type="ECO:0000256" key="6">
    <source>
        <dbReference type="ARBA" id="ARBA00022630"/>
    </source>
</evidence>
<evidence type="ECO:0000256" key="1">
    <source>
        <dbReference type="ARBA" id="ARBA00001974"/>
    </source>
</evidence>
<dbReference type="SUPFAM" id="SSF51905">
    <property type="entry name" value="FAD/NAD(P)-binding domain"/>
    <property type="match status" value="2"/>
</dbReference>
<dbReference type="Proteomes" id="UP001235849">
    <property type="component" value="Unassembled WGS sequence"/>
</dbReference>
<keyword evidence="7" id="KW-0274">FAD</keyword>
<comment type="similarity">
    <text evidence="3">Belongs to the lysine N(6)-hydroxylase/L-ornithine N(5)-oxygenase family.</text>
</comment>
<comment type="caution">
    <text evidence="15">The sequence shown here is derived from an EMBL/GenBank/DDBJ whole genome shotgun (WGS) entry which is preliminary data.</text>
</comment>
<keyword evidence="9" id="KW-0560">Oxidoreductase</keyword>
<name>A0ABT7B7Q6_9CYAN</name>
<evidence type="ECO:0000256" key="9">
    <source>
        <dbReference type="ARBA" id="ARBA00023002"/>
    </source>
</evidence>
<evidence type="ECO:0000256" key="2">
    <source>
        <dbReference type="ARBA" id="ARBA00004924"/>
    </source>
</evidence>
<protein>
    <recommendedName>
        <fullName evidence="5">L-lysine N6-monooxygenase MbtG</fullName>
        <ecNumber evidence="4">1.14.13.59</ecNumber>
    </recommendedName>
    <alternativeName>
        <fullName evidence="13">Lysine 6-N-hydroxylase</fullName>
    </alternativeName>
    <alternativeName>
        <fullName evidence="12">Lysine N6-hydroxylase</fullName>
    </alternativeName>
    <alternativeName>
        <fullName evidence="10">Lysine-N-oxygenase</fullName>
    </alternativeName>
    <alternativeName>
        <fullName evidence="11">Mycobactin synthase protein G</fullName>
    </alternativeName>
</protein>
<gene>
    <name evidence="15" type="ORF">PMG25_09495</name>
</gene>
<organism evidence="15 16">
    <name type="scientific">Roseofilum capinflatum BLCC-M114</name>
    <dbReference type="NCBI Taxonomy" id="3022440"/>
    <lineage>
        <taxon>Bacteria</taxon>
        <taxon>Bacillati</taxon>
        <taxon>Cyanobacteriota</taxon>
        <taxon>Cyanophyceae</taxon>
        <taxon>Desertifilales</taxon>
        <taxon>Desertifilaceae</taxon>
        <taxon>Roseofilum</taxon>
        <taxon>Roseofilum capinflatum</taxon>
    </lineage>
</organism>
<keyword evidence="16" id="KW-1185">Reference proteome</keyword>
<dbReference type="EC" id="1.14.13.59" evidence="4"/>
<dbReference type="EMBL" id="JAQOSO010000054">
    <property type="protein sequence ID" value="MDJ1174323.1"/>
    <property type="molecule type" value="Genomic_DNA"/>
</dbReference>
<evidence type="ECO:0000256" key="10">
    <source>
        <dbReference type="ARBA" id="ARBA00029939"/>
    </source>
</evidence>
<evidence type="ECO:0000256" key="12">
    <source>
        <dbReference type="ARBA" id="ARBA00032493"/>
    </source>
</evidence>
<evidence type="ECO:0000313" key="15">
    <source>
        <dbReference type="EMBL" id="MDJ1174323.1"/>
    </source>
</evidence>
<evidence type="ECO:0000256" key="13">
    <source>
        <dbReference type="ARBA" id="ARBA00032738"/>
    </source>
</evidence>
<dbReference type="Pfam" id="PF13434">
    <property type="entry name" value="Lys_Orn_oxgnase"/>
    <property type="match status" value="1"/>
</dbReference>
<evidence type="ECO:0000256" key="5">
    <source>
        <dbReference type="ARBA" id="ARBA00016406"/>
    </source>
</evidence>
<comment type="pathway">
    <text evidence="2">Siderophore biosynthesis.</text>
</comment>
<evidence type="ECO:0000256" key="3">
    <source>
        <dbReference type="ARBA" id="ARBA00007588"/>
    </source>
</evidence>
<keyword evidence="6" id="KW-0285">Flavoprotein</keyword>
<dbReference type="PANTHER" id="PTHR38663">
    <property type="match status" value="1"/>
</dbReference>
<dbReference type="Gene3D" id="3.50.50.60">
    <property type="entry name" value="FAD/NAD(P)-binding domain"/>
    <property type="match status" value="1"/>
</dbReference>
<proteinExistence type="inferred from homology"/>
<dbReference type="PANTHER" id="PTHR38663:SF1">
    <property type="entry name" value="L-ORNITHINE N(5)-MONOOXYGENASE"/>
    <property type="match status" value="1"/>
</dbReference>
<evidence type="ECO:0000313" key="16">
    <source>
        <dbReference type="Proteomes" id="UP001235849"/>
    </source>
</evidence>
<accession>A0ABT7B7Q6</accession>
<evidence type="ECO:0000256" key="14">
    <source>
        <dbReference type="ARBA" id="ARBA00048407"/>
    </source>
</evidence>
<sequence length="430" mass="48504">MNWKVMCNWKTAPSNGTLDKVDIAIIGAGPQALTLVTHLLQKKKSMHKRFVVLDPAGDWLRQWNQQFAALEIPHLRSPAVHHPDPNPYALRSFAERRADELFPPYDLPGTQLFQEFCQEVIRRWELQDRVIPARVDQLEGFISKGKQRFRLGLADGRCLTAKRVVLAIAGGTPNLPEWARTLPFTYPRDRLLHSHQIDLRGLRLAGERVLIVGSGLTSGHLALGAIARGAQVIMMARRTFYEKIFDAEPGWLGPKYLKGFHAEPDWETRWQMIQSARNGGSLTPAIFTKLRRLEREGKLSFYEQCQVQSAQWKGNAWKVTCNQSDVHDCIAHRPINRIWLATGTTLDVNHWSLLSDVRATHPLPVINGLPVLDSHLRWAGCNLFIMGGAAALQLGPVARNLFGGRLASERIVPALIKNFWITSSVTLRVQ</sequence>
<dbReference type="InterPro" id="IPR036188">
    <property type="entry name" value="FAD/NAD-bd_sf"/>
</dbReference>
<dbReference type="RefSeq" id="WP_283766655.1">
    <property type="nucleotide sequence ID" value="NZ_JAQOSO010000054.1"/>
</dbReference>
<evidence type="ECO:0000256" key="11">
    <source>
        <dbReference type="ARBA" id="ARBA00031158"/>
    </source>
</evidence>